<evidence type="ECO:0000313" key="2">
    <source>
        <dbReference type="EMBL" id="TDK63536.1"/>
    </source>
</evidence>
<dbReference type="Gene3D" id="2.40.360.20">
    <property type="match status" value="1"/>
</dbReference>
<reference evidence="2 3" key="1">
    <citation type="submission" date="2019-03" db="EMBL/GenBank/DDBJ databases">
        <title>Sapientia aquatica gen. nov., sp. nov., isolated from a crater lake.</title>
        <authorList>
            <person name="Felfoldi T."/>
            <person name="Szabo A."/>
            <person name="Toth E."/>
            <person name="Schumann P."/>
            <person name="Keki Z."/>
            <person name="Marialigeti K."/>
            <person name="Mathe I."/>
        </authorList>
    </citation>
    <scope>NUCLEOTIDE SEQUENCE [LARGE SCALE GENOMIC DNA]</scope>
    <source>
        <strain evidence="2 3">SA-152</strain>
    </source>
</reference>
<comment type="caution">
    <text evidence="2">The sequence shown here is derived from an EMBL/GenBank/DDBJ whole genome shotgun (WGS) entry which is preliminary data.</text>
</comment>
<dbReference type="AlphaFoldDB" id="A0A4R5VWH8"/>
<dbReference type="RefSeq" id="WP_133330030.1">
    <property type="nucleotide sequence ID" value="NZ_SMYL01000009.1"/>
</dbReference>
<feature type="signal peptide" evidence="1">
    <location>
        <begin position="1"/>
        <end position="24"/>
    </location>
</feature>
<accession>A0A4R5VWH8</accession>
<evidence type="ECO:0000313" key="3">
    <source>
        <dbReference type="Proteomes" id="UP000294829"/>
    </source>
</evidence>
<dbReference type="EMBL" id="SMYL01000009">
    <property type="protein sequence ID" value="TDK63536.1"/>
    <property type="molecule type" value="Genomic_DNA"/>
</dbReference>
<dbReference type="Proteomes" id="UP000294829">
    <property type="component" value="Unassembled WGS sequence"/>
</dbReference>
<evidence type="ECO:0008006" key="4">
    <source>
        <dbReference type="Google" id="ProtNLM"/>
    </source>
</evidence>
<gene>
    <name evidence="2" type="ORF">E2I14_15150</name>
</gene>
<sequence>MRFINSKILRIAVLFLATLNLAHAQSVDAPTFVGGEKWEYQKRDLWTDKVSQRFTVKILGVSGDFVRRSFETTNISNNGEIMKPQSSEMTGRADLNETVIFHGEKMTKLWYQWPLQPGKKWSFQFRAELAPSAPNAAPQIMTTNINAEVKGWETVEIASGKVKAIKIEYKSNWTTDSPASTGDTVNTVWYCPELKTQVKNVFETFAADGSPQARTVTALVLYQAKP</sequence>
<organism evidence="2 3">
    <name type="scientific">Sapientia aquatica</name>
    <dbReference type="NCBI Taxonomy" id="1549640"/>
    <lineage>
        <taxon>Bacteria</taxon>
        <taxon>Pseudomonadati</taxon>
        <taxon>Pseudomonadota</taxon>
        <taxon>Betaproteobacteria</taxon>
        <taxon>Burkholderiales</taxon>
        <taxon>Oxalobacteraceae</taxon>
        <taxon>Sapientia</taxon>
    </lineage>
</organism>
<keyword evidence="3" id="KW-1185">Reference proteome</keyword>
<protein>
    <recommendedName>
        <fullName evidence="4">DUF3108 domain-containing protein</fullName>
    </recommendedName>
</protein>
<evidence type="ECO:0000256" key="1">
    <source>
        <dbReference type="SAM" id="SignalP"/>
    </source>
</evidence>
<dbReference type="OrthoDB" id="574237at2"/>
<proteinExistence type="predicted"/>
<keyword evidence="1" id="KW-0732">Signal</keyword>
<name>A0A4R5VWH8_9BURK</name>
<feature type="chain" id="PRO_5020291560" description="DUF3108 domain-containing protein" evidence="1">
    <location>
        <begin position="25"/>
        <end position="226"/>
    </location>
</feature>